<dbReference type="Pfam" id="PF00078">
    <property type="entry name" value="RVT_1"/>
    <property type="match status" value="1"/>
</dbReference>
<sequence length="188" mass="21314">ILVPDSEPTPRVDAVFSAVGNKTLFLKDGFCERLLADPSQRCFSAPHFRRLLYHFRYMPFGVKTAPAVFAKLMRKMVDRIPDVARYYDDVSVTTGSWNQHHTALQTLFGCIQAVGLTIRPTKCRLGMVQVDFLGRRIGKGQLTLHGKTRDKIKKASVPTTKWQVRADIGLTGYYRDLIPDYTQRSVGH</sequence>
<dbReference type="SUPFAM" id="SSF56672">
    <property type="entry name" value="DNA/RNA polymerases"/>
    <property type="match status" value="1"/>
</dbReference>
<dbReference type="PANTHER" id="PTHR33064">
    <property type="entry name" value="POL PROTEIN"/>
    <property type="match status" value="1"/>
</dbReference>
<evidence type="ECO:0000313" key="2">
    <source>
        <dbReference type="EMBL" id="JAC92857.1"/>
    </source>
</evidence>
<protein>
    <submittedName>
        <fullName evidence="2">Putative polyprotein of retroviral origin</fullName>
    </submittedName>
</protein>
<proteinExistence type="evidence at transcript level"/>
<evidence type="ECO:0000259" key="1">
    <source>
        <dbReference type="PROSITE" id="PS50878"/>
    </source>
</evidence>
<dbReference type="InterPro" id="IPR051320">
    <property type="entry name" value="Viral_Replic_Matur_Polypro"/>
</dbReference>
<dbReference type="InterPro" id="IPR043128">
    <property type="entry name" value="Rev_trsase/Diguanyl_cyclase"/>
</dbReference>
<dbReference type="PANTHER" id="PTHR33064:SF29">
    <property type="entry name" value="PEPTIDASE A2 DOMAIN-CONTAINING PROTEIN-RELATED"/>
    <property type="match status" value="1"/>
</dbReference>
<dbReference type="CDD" id="cd01647">
    <property type="entry name" value="RT_LTR"/>
    <property type="match status" value="1"/>
</dbReference>
<dbReference type="EMBL" id="GBIH01001853">
    <property type="protein sequence ID" value="JAC92857.1"/>
    <property type="molecule type" value="mRNA"/>
</dbReference>
<dbReference type="Gene3D" id="3.30.70.270">
    <property type="match status" value="1"/>
</dbReference>
<dbReference type="AlphaFoldDB" id="A0A090X8K4"/>
<dbReference type="InterPro" id="IPR000477">
    <property type="entry name" value="RT_dom"/>
</dbReference>
<feature type="domain" description="Reverse transcriptase" evidence="1">
    <location>
        <begin position="1"/>
        <end position="137"/>
    </location>
</feature>
<feature type="non-terminal residue" evidence="2">
    <location>
        <position position="1"/>
    </location>
</feature>
<accession>A0A090X8K4</accession>
<dbReference type="GO" id="GO:0071897">
    <property type="term" value="P:DNA biosynthetic process"/>
    <property type="evidence" value="ECO:0007669"/>
    <property type="project" value="UniProtKB-ARBA"/>
</dbReference>
<dbReference type="InterPro" id="IPR043502">
    <property type="entry name" value="DNA/RNA_pol_sf"/>
</dbReference>
<name>A0A090X8K4_IXORI</name>
<reference evidence="2" key="1">
    <citation type="journal article" date="2015" name="PLoS Negl. Trop. Dis.">
        <title>Deep Sequencing Analysis of the Ixodes ricinus Haemocytome.</title>
        <authorList>
            <person name="Kotsyfakis M."/>
            <person name="Kopacek P."/>
            <person name="Franta Z."/>
            <person name="Pedra J.H."/>
            <person name="Ribeiro J.M."/>
        </authorList>
    </citation>
    <scope>NUCLEOTIDE SEQUENCE</scope>
</reference>
<dbReference type="PROSITE" id="PS50878">
    <property type="entry name" value="RT_POL"/>
    <property type="match status" value="1"/>
</dbReference>
<organism evidence="2">
    <name type="scientific">Ixodes ricinus</name>
    <name type="common">Common tick</name>
    <name type="synonym">Acarus ricinus</name>
    <dbReference type="NCBI Taxonomy" id="34613"/>
    <lineage>
        <taxon>Eukaryota</taxon>
        <taxon>Metazoa</taxon>
        <taxon>Ecdysozoa</taxon>
        <taxon>Arthropoda</taxon>
        <taxon>Chelicerata</taxon>
        <taxon>Arachnida</taxon>
        <taxon>Acari</taxon>
        <taxon>Parasitiformes</taxon>
        <taxon>Ixodida</taxon>
        <taxon>Ixodoidea</taxon>
        <taxon>Ixodidae</taxon>
        <taxon>Ixodinae</taxon>
        <taxon>Ixodes</taxon>
    </lineage>
</organism>